<evidence type="ECO:0000313" key="2">
    <source>
        <dbReference type="Proteomes" id="UP000253083"/>
    </source>
</evidence>
<sequence>MLDIVTARRRSLLTQTFVFALFLAALALVQTESARAKTVPEGDIPTYYVYLAGPEVFLPDPIAAGVHKKQAIQMLNQQHKWPFKLVGLYPMDNEIEDFAPDFKTGIAIYQANVNLMDKAHFVTANMVRFRGPSMDVGTAFEMGYMRGLNKPVFAYYDAKPFYGAVEKPGVYAERVAKHYPTDPDNPEKDAHGQSIENFAMADNLMMIGALQSGHGEIADSFEQVILQIAEHIMATAKIESLH</sequence>
<keyword evidence="1" id="KW-0808">Transferase</keyword>
<dbReference type="RefSeq" id="WP_170131944.1">
    <property type="nucleotide sequence ID" value="NZ_QNRT01000001.1"/>
</dbReference>
<dbReference type="Proteomes" id="UP000253083">
    <property type="component" value="Unassembled WGS sequence"/>
</dbReference>
<keyword evidence="2" id="KW-1185">Reference proteome</keyword>
<dbReference type="PANTHER" id="PTHR15364">
    <property type="entry name" value="2'-DEOXYNUCLEOSIDE 5'-PHOSPHATE N-HYDROLASE 1"/>
    <property type="match status" value="1"/>
</dbReference>
<reference evidence="1 2" key="1">
    <citation type="submission" date="2018-06" db="EMBL/GenBank/DDBJ databases">
        <title>Genomic Encyclopedia of Type Strains, Phase IV (KMG-IV): sequencing the most valuable type-strain genomes for metagenomic binning, comparative biology and taxonomic classification.</title>
        <authorList>
            <person name="Goeker M."/>
        </authorList>
    </citation>
    <scope>NUCLEOTIDE SEQUENCE [LARGE SCALE GENOMIC DNA]</scope>
    <source>
        <strain evidence="1 2">DSM 24032</strain>
    </source>
</reference>
<dbReference type="GO" id="GO:0009159">
    <property type="term" value="P:deoxyribonucleoside monophosphate catabolic process"/>
    <property type="evidence" value="ECO:0007669"/>
    <property type="project" value="TreeGrafter"/>
</dbReference>
<dbReference type="InterPro" id="IPR051239">
    <property type="entry name" value="2'-dNMP_N-hydrolase"/>
</dbReference>
<dbReference type="InParanoid" id="A0A395JNH5"/>
<dbReference type="EMBL" id="QNRT01000001">
    <property type="protein sequence ID" value="RBP53037.1"/>
    <property type="molecule type" value="Genomic_DNA"/>
</dbReference>
<comment type="caution">
    <text evidence="1">The sequence shown here is derived from an EMBL/GenBank/DDBJ whole genome shotgun (WGS) entry which is preliminary data.</text>
</comment>
<dbReference type="GO" id="GO:0016740">
    <property type="term" value="F:transferase activity"/>
    <property type="evidence" value="ECO:0007669"/>
    <property type="project" value="UniProtKB-KW"/>
</dbReference>
<evidence type="ECO:0000313" key="1">
    <source>
        <dbReference type="EMBL" id="RBP53037.1"/>
    </source>
</evidence>
<dbReference type="AlphaFoldDB" id="A0A395JNH5"/>
<dbReference type="GO" id="GO:0070694">
    <property type="term" value="F:5-hydroxymethyl-dUMP N-hydrolase activity"/>
    <property type="evidence" value="ECO:0007669"/>
    <property type="project" value="TreeGrafter"/>
</dbReference>
<gene>
    <name evidence="1" type="ORF">DFR28_101422</name>
</gene>
<dbReference type="SUPFAM" id="SSF52309">
    <property type="entry name" value="N-(deoxy)ribosyltransferase-like"/>
    <property type="match status" value="1"/>
</dbReference>
<dbReference type="InterPro" id="IPR007710">
    <property type="entry name" value="Nucleoside_deoxyribTrfase"/>
</dbReference>
<dbReference type="PANTHER" id="PTHR15364:SF0">
    <property type="entry name" value="2'-DEOXYNUCLEOSIDE 5'-PHOSPHATE N-HYDROLASE 1"/>
    <property type="match status" value="1"/>
</dbReference>
<protein>
    <submittedName>
        <fullName evidence="1">Nucleoside 2-deoxyribosyltransferase</fullName>
    </submittedName>
</protein>
<dbReference type="Pfam" id="PF05014">
    <property type="entry name" value="Nuc_deoxyrib_tr"/>
    <property type="match status" value="1"/>
</dbReference>
<dbReference type="Gene3D" id="3.40.50.450">
    <property type="match status" value="1"/>
</dbReference>
<organism evidence="1 2">
    <name type="scientific">Arenicella xantha</name>
    <dbReference type="NCBI Taxonomy" id="644221"/>
    <lineage>
        <taxon>Bacteria</taxon>
        <taxon>Pseudomonadati</taxon>
        <taxon>Pseudomonadota</taxon>
        <taxon>Gammaproteobacteria</taxon>
        <taxon>Arenicellales</taxon>
        <taxon>Arenicellaceae</taxon>
        <taxon>Arenicella</taxon>
    </lineage>
</organism>
<proteinExistence type="predicted"/>
<accession>A0A395JNH5</accession>
<name>A0A395JNH5_9GAMM</name>